<sequence length="94" mass="10321">MGMGKGTGYYRFGGTGRGRVYGKDFLGFGNFTYIYMLVPGYEVGRSWEVLGGPGRDRLGRSSDAMRCFSCNACMDAWMDGGLGWFSFAVYAVFG</sequence>
<gene>
    <name evidence="1" type="ORF">SS1G_10378</name>
</gene>
<dbReference type="KEGG" id="ssl:SS1G_10378"/>
<reference evidence="2" key="1">
    <citation type="journal article" date="2011" name="PLoS Genet.">
        <title>Genomic analysis of the necrotrophic fungal pathogens Sclerotinia sclerotiorum and Botrytis cinerea.</title>
        <authorList>
            <person name="Amselem J."/>
            <person name="Cuomo C.A."/>
            <person name="van Kan J.A."/>
            <person name="Viaud M."/>
            <person name="Benito E.P."/>
            <person name="Couloux A."/>
            <person name="Coutinho P.M."/>
            <person name="de Vries R.P."/>
            <person name="Dyer P.S."/>
            <person name="Fillinger S."/>
            <person name="Fournier E."/>
            <person name="Gout L."/>
            <person name="Hahn M."/>
            <person name="Kohn L."/>
            <person name="Lapalu N."/>
            <person name="Plummer K.M."/>
            <person name="Pradier J.M."/>
            <person name="Quevillon E."/>
            <person name="Sharon A."/>
            <person name="Simon A."/>
            <person name="ten Have A."/>
            <person name="Tudzynski B."/>
            <person name="Tudzynski P."/>
            <person name="Wincker P."/>
            <person name="Andrew M."/>
            <person name="Anthouard V."/>
            <person name="Beever R.E."/>
            <person name="Beffa R."/>
            <person name="Benoit I."/>
            <person name="Bouzid O."/>
            <person name="Brault B."/>
            <person name="Chen Z."/>
            <person name="Choquer M."/>
            <person name="Collemare J."/>
            <person name="Cotton P."/>
            <person name="Danchin E.G."/>
            <person name="Da Silva C."/>
            <person name="Gautier A."/>
            <person name="Giraud C."/>
            <person name="Giraud T."/>
            <person name="Gonzalez C."/>
            <person name="Grossetete S."/>
            <person name="Guldener U."/>
            <person name="Henrissat B."/>
            <person name="Howlett B.J."/>
            <person name="Kodira C."/>
            <person name="Kretschmer M."/>
            <person name="Lappartient A."/>
            <person name="Leroch M."/>
            <person name="Levis C."/>
            <person name="Mauceli E."/>
            <person name="Neuveglise C."/>
            <person name="Oeser B."/>
            <person name="Pearson M."/>
            <person name="Poulain J."/>
            <person name="Poussereau N."/>
            <person name="Quesneville H."/>
            <person name="Rascle C."/>
            <person name="Schumacher J."/>
            <person name="Segurens B."/>
            <person name="Sexton A."/>
            <person name="Silva E."/>
            <person name="Sirven C."/>
            <person name="Soanes D.M."/>
            <person name="Talbot N.J."/>
            <person name="Templeton M."/>
            <person name="Yandava C."/>
            <person name="Yarden O."/>
            <person name="Zeng Q."/>
            <person name="Rollins J.A."/>
            <person name="Lebrun M.H."/>
            <person name="Dickman M."/>
        </authorList>
    </citation>
    <scope>NUCLEOTIDE SEQUENCE [LARGE SCALE GENOMIC DNA]</scope>
    <source>
        <strain evidence="2">ATCC 18683 / 1980 / Ss-1</strain>
    </source>
</reference>
<dbReference type="RefSeq" id="XP_001588830.1">
    <property type="nucleotide sequence ID" value="XM_001588780.1"/>
</dbReference>
<name>A7EYG2_SCLS1</name>
<proteinExistence type="predicted"/>
<keyword evidence="2" id="KW-1185">Reference proteome</keyword>
<dbReference type="HOGENOM" id="CLU_2387520_0_0_1"/>
<dbReference type="Proteomes" id="UP000001312">
    <property type="component" value="Unassembled WGS sequence"/>
</dbReference>
<organism evidence="1 2">
    <name type="scientific">Sclerotinia sclerotiorum (strain ATCC 18683 / 1980 / Ss-1)</name>
    <name type="common">White mold</name>
    <name type="synonym">Whetzelinia sclerotiorum</name>
    <dbReference type="NCBI Taxonomy" id="665079"/>
    <lineage>
        <taxon>Eukaryota</taxon>
        <taxon>Fungi</taxon>
        <taxon>Dikarya</taxon>
        <taxon>Ascomycota</taxon>
        <taxon>Pezizomycotina</taxon>
        <taxon>Leotiomycetes</taxon>
        <taxon>Helotiales</taxon>
        <taxon>Sclerotiniaceae</taxon>
        <taxon>Sclerotinia</taxon>
    </lineage>
</organism>
<evidence type="ECO:0000313" key="1">
    <source>
        <dbReference type="EMBL" id="EDN94504.1"/>
    </source>
</evidence>
<dbReference type="AlphaFoldDB" id="A7EYG2"/>
<evidence type="ECO:0000313" key="2">
    <source>
        <dbReference type="Proteomes" id="UP000001312"/>
    </source>
</evidence>
<dbReference type="GeneID" id="5484631"/>
<protein>
    <submittedName>
        <fullName evidence="1">Uncharacterized protein</fullName>
    </submittedName>
</protein>
<dbReference type="InParanoid" id="A7EYG2"/>
<dbReference type="EMBL" id="CH476635">
    <property type="protein sequence ID" value="EDN94504.1"/>
    <property type="molecule type" value="Genomic_DNA"/>
</dbReference>
<accession>A7EYG2</accession>